<comment type="caution">
    <text evidence="8">The sequence shown here is derived from an EMBL/GenBank/DDBJ whole genome shotgun (WGS) entry which is preliminary data.</text>
</comment>
<feature type="transmembrane region" description="Helical" evidence="7">
    <location>
        <begin position="216"/>
        <end position="235"/>
    </location>
</feature>
<feature type="transmembrane region" description="Helical" evidence="7">
    <location>
        <begin position="114"/>
        <end position="131"/>
    </location>
</feature>
<name>A0AAN8L3L6_9TELE</name>
<keyword evidence="4 7" id="KW-1133">Transmembrane helix</keyword>
<evidence type="ECO:0000313" key="8">
    <source>
        <dbReference type="EMBL" id="KAK6299116.1"/>
    </source>
</evidence>
<reference evidence="8 9" key="1">
    <citation type="submission" date="2021-04" db="EMBL/GenBank/DDBJ databases">
        <authorList>
            <person name="De Guttry C."/>
            <person name="Zahm M."/>
            <person name="Klopp C."/>
            <person name="Cabau C."/>
            <person name="Louis A."/>
            <person name="Berthelot C."/>
            <person name="Parey E."/>
            <person name="Roest Crollius H."/>
            <person name="Montfort J."/>
            <person name="Robinson-Rechavi M."/>
            <person name="Bucao C."/>
            <person name="Bouchez O."/>
            <person name="Gislard M."/>
            <person name="Lluch J."/>
            <person name="Milhes M."/>
            <person name="Lampietro C."/>
            <person name="Lopez Roques C."/>
            <person name="Donnadieu C."/>
            <person name="Braasch I."/>
            <person name="Desvignes T."/>
            <person name="Postlethwait J."/>
            <person name="Bobe J."/>
            <person name="Wedekind C."/>
            <person name="Guiguen Y."/>
        </authorList>
    </citation>
    <scope>NUCLEOTIDE SEQUENCE [LARGE SCALE GENOMIC DNA]</scope>
    <source>
        <strain evidence="8">Cs_M1</strain>
        <tissue evidence="8">Blood</tissue>
    </source>
</reference>
<keyword evidence="5 7" id="KW-0472">Membrane</keyword>
<dbReference type="EMBL" id="JAGTTL010000029">
    <property type="protein sequence ID" value="KAK6299116.1"/>
    <property type="molecule type" value="Genomic_DNA"/>
</dbReference>
<feature type="transmembrane region" description="Helical" evidence="7">
    <location>
        <begin position="151"/>
        <end position="171"/>
    </location>
</feature>
<feature type="transmembrane region" description="Helical" evidence="7">
    <location>
        <begin position="279"/>
        <end position="299"/>
    </location>
</feature>
<dbReference type="GO" id="GO:0016020">
    <property type="term" value="C:membrane"/>
    <property type="evidence" value="ECO:0007669"/>
    <property type="project" value="UniProtKB-SubCell"/>
</dbReference>
<accession>A0AAN8L3L6</accession>
<evidence type="ECO:0000256" key="2">
    <source>
        <dbReference type="ARBA" id="ARBA00007230"/>
    </source>
</evidence>
<dbReference type="InterPro" id="IPR037185">
    <property type="entry name" value="EmrE-like"/>
</dbReference>
<evidence type="ECO:0000256" key="5">
    <source>
        <dbReference type="ARBA" id="ARBA00023136"/>
    </source>
</evidence>
<protein>
    <recommendedName>
        <fullName evidence="10">Magnesium transporter NIPA2</fullName>
    </recommendedName>
</protein>
<feature type="transmembrane region" description="Helical" evidence="7">
    <location>
        <begin position="12"/>
        <end position="30"/>
    </location>
</feature>
<comment type="subcellular location">
    <subcellularLocation>
        <location evidence="1">Membrane</location>
        <topology evidence="1">Multi-pass membrane protein</topology>
    </subcellularLocation>
</comment>
<sequence length="360" mass="39184">MDIGPNRTDFYIGLSLAMSSSIFIGGSFILKKKGLLRLASKGFMRAGQGGYAYLKEWLWWAGLIAMGAGEAANFAAYAFAPATLVTPLGAMSVLVSAVLSSYFLNERLNVHGKMGCLLCILGSTVMVIHAPQEEEVASLTAMAEKLQDPGFIAFAVSVVASSLILIFLVAPRYGQKNVLVYILICSVIGSLSVSCVKGLGIGIKELFAGTAVLKEPLFWCLLICLVICVSIQISYLNKALDIFNTSIVTPIYYVFFTTSVMACSAILFKEWLSMSTDGVVGTVSGFLTIILGIFLLHAFKDLTFSWDSLPLYLRKGPQGSLWGSSPTWPCPARRARRRGQGRRSWPERGAQREATRRRAQ</sequence>
<dbReference type="InterPro" id="IPR008521">
    <property type="entry name" value="Mg_trans_NIPA"/>
</dbReference>
<evidence type="ECO:0000256" key="4">
    <source>
        <dbReference type="ARBA" id="ARBA00022989"/>
    </source>
</evidence>
<organism evidence="8 9">
    <name type="scientific">Coregonus suidteri</name>
    <dbReference type="NCBI Taxonomy" id="861788"/>
    <lineage>
        <taxon>Eukaryota</taxon>
        <taxon>Metazoa</taxon>
        <taxon>Chordata</taxon>
        <taxon>Craniata</taxon>
        <taxon>Vertebrata</taxon>
        <taxon>Euteleostomi</taxon>
        <taxon>Actinopterygii</taxon>
        <taxon>Neopterygii</taxon>
        <taxon>Teleostei</taxon>
        <taxon>Protacanthopterygii</taxon>
        <taxon>Salmoniformes</taxon>
        <taxon>Salmonidae</taxon>
        <taxon>Coregoninae</taxon>
        <taxon>Coregonus</taxon>
    </lineage>
</organism>
<dbReference type="Proteomes" id="UP001356427">
    <property type="component" value="Unassembled WGS sequence"/>
</dbReference>
<feature type="compositionally biased region" description="Basic and acidic residues" evidence="6">
    <location>
        <begin position="344"/>
        <end position="360"/>
    </location>
</feature>
<evidence type="ECO:0000313" key="9">
    <source>
        <dbReference type="Proteomes" id="UP001356427"/>
    </source>
</evidence>
<dbReference type="Pfam" id="PF05653">
    <property type="entry name" value="Mg_trans_NIPA"/>
    <property type="match status" value="1"/>
</dbReference>
<feature type="transmembrane region" description="Helical" evidence="7">
    <location>
        <begin position="51"/>
        <end position="68"/>
    </location>
</feature>
<feature type="transmembrane region" description="Helical" evidence="7">
    <location>
        <begin position="247"/>
        <end position="267"/>
    </location>
</feature>
<feature type="transmembrane region" description="Helical" evidence="7">
    <location>
        <begin position="74"/>
        <end position="102"/>
    </location>
</feature>
<feature type="region of interest" description="Disordered" evidence="6">
    <location>
        <begin position="321"/>
        <end position="360"/>
    </location>
</feature>
<keyword evidence="3 7" id="KW-0812">Transmembrane</keyword>
<dbReference type="PANTHER" id="PTHR12570">
    <property type="match status" value="1"/>
</dbReference>
<dbReference type="GO" id="GO:0015095">
    <property type="term" value="F:magnesium ion transmembrane transporter activity"/>
    <property type="evidence" value="ECO:0007669"/>
    <property type="project" value="InterPro"/>
</dbReference>
<dbReference type="AlphaFoldDB" id="A0AAN8L3L6"/>
<keyword evidence="9" id="KW-1185">Reference proteome</keyword>
<dbReference type="PANTHER" id="PTHR12570:SF10">
    <property type="entry name" value="NIPA MAGNESIUM TRANSPORTER 2"/>
    <property type="match status" value="1"/>
</dbReference>
<evidence type="ECO:0000256" key="1">
    <source>
        <dbReference type="ARBA" id="ARBA00004141"/>
    </source>
</evidence>
<comment type="similarity">
    <text evidence="2">Belongs to the NIPA family.</text>
</comment>
<gene>
    <name evidence="8" type="ORF">J4Q44_G00306260</name>
</gene>
<dbReference type="SUPFAM" id="SSF103481">
    <property type="entry name" value="Multidrug resistance efflux transporter EmrE"/>
    <property type="match status" value="1"/>
</dbReference>
<feature type="transmembrane region" description="Helical" evidence="7">
    <location>
        <begin position="178"/>
        <end position="204"/>
    </location>
</feature>
<evidence type="ECO:0000256" key="6">
    <source>
        <dbReference type="SAM" id="MobiDB-lite"/>
    </source>
</evidence>
<evidence type="ECO:0000256" key="3">
    <source>
        <dbReference type="ARBA" id="ARBA00022692"/>
    </source>
</evidence>
<evidence type="ECO:0008006" key="10">
    <source>
        <dbReference type="Google" id="ProtNLM"/>
    </source>
</evidence>
<proteinExistence type="inferred from homology"/>
<evidence type="ECO:0000256" key="7">
    <source>
        <dbReference type="SAM" id="Phobius"/>
    </source>
</evidence>